<dbReference type="PATRIC" id="fig|1622118.3.peg.395"/>
<dbReference type="KEGG" id="lut:Lupro_01940"/>
<keyword evidence="1" id="KW-0812">Transmembrane</keyword>
<evidence type="ECO:0000313" key="3">
    <source>
        <dbReference type="Proteomes" id="UP000059672"/>
    </source>
</evidence>
<protein>
    <recommendedName>
        <fullName evidence="4">DUF4252 domain-containing protein</fullName>
    </recommendedName>
</protein>
<name>A0A0X8G4V6_9FLAO</name>
<dbReference type="EMBL" id="CP013355">
    <property type="protein sequence ID" value="AMC10084.1"/>
    <property type="molecule type" value="Genomic_DNA"/>
</dbReference>
<feature type="transmembrane region" description="Helical" evidence="1">
    <location>
        <begin position="12"/>
        <end position="28"/>
    </location>
</feature>
<dbReference type="STRING" id="1622118.Lupro_01940"/>
<evidence type="ECO:0000313" key="2">
    <source>
        <dbReference type="EMBL" id="AMC10084.1"/>
    </source>
</evidence>
<gene>
    <name evidence="2" type="ORF">Lupro_01940</name>
</gene>
<dbReference type="InterPro" id="IPR025348">
    <property type="entry name" value="DUF4252"/>
</dbReference>
<dbReference type="AlphaFoldDB" id="A0A0X8G4V6"/>
<keyword evidence="3" id="KW-1185">Reference proteome</keyword>
<evidence type="ECO:0000256" key="1">
    <source>
        <dbReference type="SAM" id="Phobius"/>
    </source>
</evidence>
<reference evidence="3" key="1">
    <citation type="submission" date="2015-12" db="EMBL/GenBank/DDBJ databases">
        <title>Complete genome sequence of Lutibacter profundus strain LP1.</title>
        <authorList>
            <person name="Wissuwa J."/>
            <person name="Le Moine Bauer S."/>
            <person name="Stokke R."/>
            <person name="Dahle H."/>
            <person name="Steen I.H."/>
        </authorList>
    </citation>
    <scope>NUCLEOTIDE SEQUENCE [LARGE SCALE GENOMIC DNA]</scope>
    <source>
        <strain evidence="3">LP1</strain>
    </source>
</reference>
<dbReference type="PROSITE" id="PS51257">
    <property type="entry name" value="PROKAR_LIPOPROTEIN"/>
    <property type="match status" value="1"/>
</dbReference>
<dbReference type="Proteomes" id="UP000059672">
    <property type="component" value="Chromosome"/>
</dbReference>
<accession>A0A0X8G4V6</accession>
<proteinExistence type="predicted"/>
<evidence type="ECO:0008006" key="4">
    <source>
        <dbReference type="Google" id="ProtNLM"/>
    </source>
</evidence>
<dbReference type="Pfam" id="PF14060">
    <property type="entry name" value="DUF4252"/>
    <property type="match status" value="1"/>
</dbReference>
<sequence>MVKNLKNNKMKLFIKITGFIVVAFLIISCDTNPSLQKYYVNSKENNEFISIDLPSSILELKDNNISEDIKNTLSTIKKVNFLALQLSDTNKELYTSEKQKVKDILKNPKYKQLVRMKMGKTSILVNLLGEEDAIDEVIVFASDNEKGFAIVRVLGENMNPSNILKLTQEIKMDGDSEQLKQLGGLLSSLK</sequence>
<keyword evidence="1" id="KW-0472">Membrane</keyword>
<reference evidence="2 3" key="2">
    <citation type="journal article" date="2016" name="Int. J. Syst. Evol. Microbiol.">
        <title>Lutibacter profundi sp. nov., isolated from a deep-sea hydrothermal system on the Arctic Mid-Ocean Ridge and emended description of the genus Lutibacter.</title>
        <authorList>
            <person name="Le Moine Bauer S."/>
            <person name="Roalkvam I."/>
            <person name="Steen I.H."/>
            <person name="Dahle H."/>
        </authorList>
    </citation>
    <scope>NUCLEOTIDE SEQUENCE [LARGE SCALE GENOMIC DNA]</scope>
    <source>
        <strain evidence="2 3">LP1</strain>
    </source>
</reference>
<organism evidence="2 3">
    <name type="scientific">Lutibacter profundi</name>
    <dbReference type="NCBI Taxonomy" id="1622118"/>
    <lineage>
        <taxon>Bacteria</taxon>
        <taxon>Pseudomonadati</taxon>
        <taxon>Bacteroidota</taxon>
        <taxon>Flavobacteriia</taxon>
        <taxon>Flavobacteriales</taxon>
        <taxon>Flavobacteriaceae</taxon>
        <taxon>Lutibacter</taxon>
    </lineage>
</organism>
<keyword evidence="1" id="KW-1133">Transmembrane helix</keyword>